<dbReference type="FunFam" id="3.10.20.90:FF:000033">
    <property type="entry name" value="afadin isoform X1"/>
    <property type="match status" value="1"/>
</dbReference>
<dbReference type="GO" id="GO:0007165">
    <property type="term" value="P:signal transduction"/>
    <property type="evidence" value="ECO:0007669"/>
    <property type="project" value="InterPro"/>
</dbReference>
<feature type="region of interest" description="Disordered" evidence="2">
    <location>
        <begin position="1305"/>
        <end position="1389"/>
    </location>
</feature>
<dbReference type="PROSITE" id="PS50106">
    <property type="entry name" value="PDZ"/>
    <property type="match status" value="1"/>
</dbReference>
<feature type="compositionally biased region" description="Polar residues" evidence="2">
    <location>
        <begin position="1330"/>
        <end position="1346"/>
    </location>
</feature>
<feature type="region of interest" description="Disordered" evidence="2">
    <location>
        <begin position="1107"/>
        <end position="1164"/>
    </location>
</feature>
<feature type="compositionally biased region" description="Basic residues" evidence="2">
    <location>
        <begin position="154"/>
        <end position="166"/>
    </location>
</feature>
<evidence type="ECO:0000313" key="6">
    <source>
        <dbReference type="EMBL" id="JAS26228.1"/>
    </source>
</evidence>
<protein>
    <recommendedName>
        <fullName evidence="7">Afadin</fullName>
    </recommendedName>
</protein>
<feature type="compositionally biased region" description="Basic and acidic residues" evidence="2">
    <location>
        <begin position="497"/>
        <end position="522"/>
    </location>
</feature>
<evidence type="ECO:0000259" key="3">
    <source>
        <dbReference type="PROSITE" id="PS50106"/>
    </source>
</evidence>
<dbReference type="Pfam" id="PF00498">
    <property type="entry name" value="FHA"/>
    <property type="match status" value="1"/>
</dbReference>
<accession>A0A1B6DKR8</accession>
<dbReference type="InterPro" id="IPR002710">
    <property type="entry name" value="Dilute_dom"/>
</dbReference>
<dbReference type="FunFam" id="3.10.20.90:FF:000025">
    <property type="entry name" value="Afadin, adherens junction formation factor"/>
    <property type="match status" value="1"/>
</dbReference>
<feature type="compositionally biased region" description="Polar residues" evidence="2">
    <location>
        <begin position="570"/>
        <end position="584"/>
    </location>
</feature>
<dbReference type="Pfam" id="PF00788">
    <property type="entry name" value="RA"/>
    <property type="match status" value="2"/>
</dbReference>
<name>A0A1B6DKR8_9HEMI</name>
<feature type="region of interest" description="Disordered" evidence="2">
    <location>
        <begin position="497"/>
        <end position="590"/>
    </location>
</feature>
<feature type="region of interest" description="Disordered" evidence="2">
    <location>
        <begin position="145"/>
        <end position="188"/>
    </location>
</feature>
<dbReference type="Pfam" id="PF00595">
    <property type="entry name" value="PDZ"/>
    <property type="match status" value="1"/>
</dbReference>
<dbReference type="SUPFAM" id="SSF49879">
    <property type="entry name" value="SMAD/FHA domain"/>
    <property type="match status" value="1"/>
</dbReference>
<dbReference type="InterPro" id="IPR001478">
    <property type="entry name" value="PDZ"/>
</dbReference>
<dbReference type="Gene3D" id="2.60.200.20">
    <property type="match status" value="1"/>
</dbReference>
<gene>
    <name evidence="6" type="ORF">g.25812</name>
</gene>
<feature type="domain" description="Ras-associating" evidence="4">
    <location>
        <begin position="44"/>
        <end position="138"/>
    </location>
</feature>
<feature type="domain" description="PDZ" evidence="3">
    <location>
        <begin position="1009"/>
        <end position="1094"/>
    </location>
</feature>
<dbReference type="CDD" id="cd01782">
    <property type="entry name" value="RA1_Afadin"/>
    <property type="match status" value="1"/>
</dbReference>
<dbReference type="GO" id="GO:0032880">
    <property type="term" value="P:regulation of protein localization"/>
    <property type="evidence" value="ECO:0007669"/>
    <property type="project" value="TreeGrafter"/>
</dbReference>
<dbReference type="PROSITE" id="PS50200">
    <property type="entry name" value="RA"/>
    <property type="match status" value="2"/>
</dbReference>
<dbReference type="GO" id="GO:0005912">
    <property type="term" value="C:adherens junction"/>
    <property type="evidence" value="ECO:0007669"/>
    <property type="project" value="TreeGrafter"/>
</dbReference>
<sequence>MNPEMSMVVKRNEEREALRSVINQWNANRLDLFELSEPNDELEFHGVMRFYFQDSGQKVATKCIRVASDATSQVVIETLIEKFRPDMRMLSVPEYALYEIHENGDERRLGVEEKPLLVQLNWHKDDREGRFLLRRIDDKTHMPEATFQEGGSSFRRKLSKREKKQLKKQEKLNRLKSTGGLTNDENESGVAEKLYTELPETSFTRSISNPEAVMRRRRQQILERKLQQFRSKDGGPDTGGTLKIYGESLCRDVPYKTLLLSVRDSATQVVKEMLMKYGLDREDPHNYCLVQVNTAIDANSENKDMGPGSNNTINNREYILDEDECPLAILMNHPQSRGSIMFHVRRRPADYHPRKRKKKPQQKWNQQSSTEMHEYRYEDGFDRLPFFLELNPDGSDISGGTAKRHRLHPNVTEVGNERASPHSQSQSLQLFGPNVQPRHCVIAHTEGIVTVTPCSRDAETYVNGQRIYETTILQNGSVVKFGRIHNFRFLDPCYEERTRQRHDSARTVHDYSYDRQSSRDETGSLNSPTSPNNGPISPNTQNYETTFDVDGNVETRSTSSQGNKEETRSQRSVGSSSRDGNRLSNYERFPRGNDPILPAVLEIREETEEALLHALVTDLEPTAPLFKLAPAYTLYLAARYRASTHYRPELTPTERAHRLTLMLARVAAMIHNVIQERYCEVKSLALWLANASELLHFLRSDRHISAFSLDAQDTLADAVQIAFRHLVACLQEELATVMPNFLSDQDDVSHDPEDSSTASVLGVLAPAMALLRRCRVSAALTMQLFSQLFHFVNVWVFNRIVAPNSTYCSRMWGTRIKARLAQIEVWAERQGLELAADWYLARLMQAAHLLQSPKYTAEDLATLSSTCFKLNSLQLRALLQKYQPASDEPRLPHELIDNVVRVAENLADELARSDGREVRLEEDPELALPFLVPEDGYSCEVERGIPQGLVEFVAPLQHAGLCRLSAQPTSNGLWTVYMGPGNTMVRSPSVMSNRSGGFVPTQQEPEVQIIKLHKSNNGMGLSIVAAKGAGQDRLGIYIKSVVKGGAADADGRLQAGDQLLKVDGQSLVGITQEKAAEYLVRTGPVVTLEVAKQGAIYHGLATLLSQPSPVMGRGPRRMSERDLPSRVLSEQQNLASRGQLPPHAPQIHSSKSVPSLHTGNHDLHSQSSVVGAGVVVGGARVNHEVFNPGYSRTSSTNSIPQKAYEGQPPVPNTLRSRSSQNLNDPRSSNLPPTGNLVSRQASNPAMAQTNHPQQNQMYQQLQQQQTQHSSQILHQQQQQQNSPSSGENGERFYQNLSIYRNQEIHNGYIPQNNGIGRGKMPSPQEDRSPSHLQKSFRGSQSSLSTTRPPPDQTLARPASAYLPQRDPNFHPQQMPQGMAARSQSSRDMLRQEAKIQEISEEVRRREMRVTSPQQYPQTRMPVKNKFNKLNKSHHIYKILDLYLDIYKPFFLCNG</sequence>
<reference evidence="6" key="1">
    <citation type="submission" date="2015-12" db="EMBL/GenBank/DDBJ databases">
        <title>De novo transcriptome assembly of four potential Pierce s Disease insect vectors from Arizona vineyards.</title>
        <authorList>
            <person name="Tassone E.E."/>
        </authorList>
    </citation>
    <scope>NUCLEOTIDE SEQUENCE</scope>
</reference>
<dbReference type="SUPFAM" id="SSF54236">
    <property type="entry name" value="Ubiquitin-like"/>
    <property type="match status" value="2"/>
</dbReference>
<evidence type="ECO:0000259" key="4">
    <source>
        <dbReference type="PROSITE" id="PS50200"/>
    </source>
</evidence>
<feature type="compositionally biased region" description="Low complexity" evidence="2">
    <location>
        <begin position="1248"/>
        <end position="1285"/>
    </location>
</feature>
<feature type="domain" description="Dilute" evidence="5">
    <location>
        <begin position="664"/>
        <end position="905"/>
    </location>
</feature>
<dbReference type="FunFam" id="2.30.42.10:FF:000032">
    <property type="entry name" value="Afadin isoform A"/>
    <property type="match status" value="1"/>
</dbReference>
<dbReference type="InterPro" id="IPR036034">
    <property type="entry name" value="PDZ_sf"/>
</dbReference>
<dbReference type="CDD" id="cd22711">
    <property type="entry name" value="FHA_AFDN"/>
    <property type="match status" value="1"/>
</dbReference>
<dbReference type="SMART" id="SM01132">
    <property type="entry name" value="DIL"/>
    <property type="match status" value="1"/>
</dbReference>
<proteinExistence type="predicted"/>
<dbReference type="GO" id="GO:0050839">
    <property type="term" value="F:cell adhesion molecule binding"/>
    <property type="evidence" value="ECO:0007669"/>
    <property type="project" value="TreeGrafter"/>
</dbReference>
<dbReference type="SMART" id="SM00314">
    <property type="entry name" value="RA"/>
    <property type="match status" value="2"/>
</dbReference>
<dbReference type="PANTHER" id="PTHR10398">
    <property type="entry name" value="AFADIN"/>
    <property type="match status" value="1"/>
</dbReference>
<dbReference type="SUPFAM" id="SSF50156">
    <property type="entry name" value="PDZ domain-like"/>
    <property type="match status" value="1"/>
</dbReference>
<dbReference type="InterPro" id="IPR028842">
    <property type="entry name" value="Afadin"/>
</dbReference>
<evidence type="ECO:0008006" key="7">
    <source>
        <dbReference type="Google" id="ProtNLM"/>
    </source>
</evidence>
<dbReference type="GO" id="GO:0007155">
    <property type="term" value="P:cell adhesion"/>
    <property type="evidence" value="ECO:0007669"/>
    <property type="project" value="UniProtKB-KW"/>
</dbReference>
<dbReference type="SMART" id="SM00240">
    <property type="entry name" value="FHA"/>
    <property type="match status" value="1"/>
</dbReference>
<feature type="compositionally biased region" description="Polar residues" evidence="2">
    <location>
        <begin position="523"/>
        <end position="545"/>
    </location>
</feature>
<organism evidence="6">
    <name type="scientific">Clastoptera arizonana</name>
    <name type="common">Arizona spittle bug</name>
    <dbReference type="NCBI Taxonomy" id="38151"/>
    <lineage>
        <taxon>Eukaryota</taxon>
        <taxon>Metazoa</taxon>
        <taxon>Ecdysozoa</taxon>
        <taxon>Arthropoda</taxon>
        <taxon>Hexapoda</taxon>
        <taxon>Insecta</taxon>
        <taxon>Pterygota</taxon>
        <taxon>Neoptera</taxon>
        <taxon>Paraneoptera</taxon>
        <taxon>Hemiptera</taxon>
        <taxon>Auchenorrhyncha</taxon>
        <taxon>Cercopoidea</taxon>
        <taxon>Clastopteridae</taxon>
        <taxon>Clastoptera</taxon>
    </lineage>
</organism>
<dbReference type="InterPro" id="IPR008984">
    <property type="entry name" value="SMAD_FHA_dom_sf"/>
</dbReference>
<dbReference type="Gene3D" id="3.10.20.90">
    <property type="entry name" value="Phosphatidylinositol 3-kinase Catalytic Subunit, Chain A, domain 1"/>
    <property type="match status" value="2"/>
</dbReference>
<dbReference type="PROSITE" id="PS51126">
    <property type="entry name" value="DILUTE"/>
    <property type="match status" value="1"/>
</dbReference>
<evidence type="ECO:0000259" key="5">
    <source>
        <dbReference type="PROSITE" id="PS51126"/>
    </source>
</evidence>
<dbReference type="Gene3D" id="2.30.42.10">
    <property type="match status" value="1"/>
</dbReference>
<feature type="compositionally biased region" description="Polar residues" evidence="2">
    <location>
        <begin position="1370"/>
        <end position="1386"/>
    </location>
</feature>
<evidence type="ECO:0000256" key="1">
    <source>
        <dbReference type="ARBA" id="ARBA00022889"/>
    </source>
</evidence>
<dbReference type="CDD" id="cd15471">
    <property type="entry name" value="Myo5p-like_CBD_afadin"/>
    <property type="match status" value="1"/>
</dbReference>
<evidence type="ECO:0000256" key="2">
    <source>
        <dbReference type="SAM" id="MobiDB-lite"/>
    </source>
</evidence>
<dbReference type="CDD" id="cd06789">
    <property type="entry name" value="PDZ_AFDN-like"/>
    <property type="match status" value="1"/>
</dbReference>
<dbReference type="PANTHER" id="PTHR10398:SF2">
    <property type="entry name" value="AFADIN"/>
    <property type="match status" value="1"/>
</dbReference>
<dbReference type="EMBL" id="GEDC01011070">
    <property type="protein sequence ID" value="JAS26228.1"/>
    <property type="molecule type" value="Transcribed_RNA"/>
</dbReference>
<keyword evidence="1" id="KW-0130">Cell adhesion</keyword>
<dbReference type="CDD" id="cd01781">
    <property type="entry name" value="RA2_Afadin"/>
    <property type="match status" value="1"/>
</dbReference>
<dbReference type="InterPro" id="IPR000159">
    <property type="entry name" value="RA_dom"/>
</dbReference>
<dbReference type="InterPro" id="IPR037977">
    <property type="entry name" value="CBD_Afadin"/>
</dbReference>
<feature type="compositionally biased region" description="Polar residues" evidence="2">
    <location>
        <begin position="1213"/>
        <end position="1247"/>
    </location>
</feature>
<feature type="domain" description="Ras-associating" evidence="4">
    <location>
        <begin position="238"/>
        <end position="349"/>
    </location>
</feature>
<feature type="region of interest" description="Disordered" evidence="2">
    <location>
        <begin position="349"/>
        <end position="370"/>
    </location>
</feature>
<feature type="compositionally biased region" description="Polar residues" evidence="2">
    <location>
        <begin position="1190"/>
        <end position="1200"/>
    </location>
</feature>
<dbReference type="SMART" id="SM00228">
    <property type="entry name" value="PDZ"/>
    <property type="match status" value="1"/>
</dbReference>
<dbReference type="InterPro" id="IPR029071">
    <property type="entry name" value="Ubiquitin-like_domsf"/>
</dbReference>
<dbReference type="Pfam" id="PF01843">
    <property type="entry name" value="DIL"/>
    <property type="match status" value="1"/>
</dbReference>
<feature type="compositionally biased region" description="Polar residues" evidence="2">
    <location>
        <begin position="1147"/>
        <end position="1158"/>
    </location>
</feature>
<dbReference type="InterPro" id="IPR000253">
    <property type="entry name" value="FHA_dom"/>
</dbReference>
<feature type="region of interest" description="Disordered" evidence="2">
    <location>
        <begin position="1185"/>
        <end position="1290"/>
    </location>
</feature>